<dbReference type="Proteomes" id="UP001362999">
    <property type="component" value="Unassembled WGS sequence"/>
</dbReference>
<feature type="compositionally biased region" description="Acidic residues" evidence="1">
    <location>
        <begin position="156"/>
        <end position="166"/>
    </location>
</feature>
<evidence type="ECO:0000256" key="1">
    <source>
        <dbReference type="SAM" id="MobiDB-lite"/>
    </source>
</evidence>
<dbReference type="EMBL" id="JAWWNJ010000052">
    <property type="protein sequence ID" value="KAK7016156.1"/>
    <property type="molecule type" value="Genomic_DNA"/>
</dbReference>
<evidence type="ECO:0000313" key="2">
    <source>
        <dbReference type="EMBL" id="KAK6983919.1"/>
    </source>
</evidence>
<protein>
    <submittedName>
        <fullName evidence="2">Uncharacterized protein</fullName>
    </submittedName>
</protein>
<evidence type="ECO:0000313" key="4">
    <source>
        <dbReference type="Proteomes" id="UP001362999"/>
    </source>
</evidence>
<dbReference type="AlphaFoldDB" id="A0AAV9ZIB8"/>
<organism evidence="2 4">
    <name type="scientific">Favolaschia claudopus</name>
    <dbReference type="NCBI Taxonomy" id="2862362"/>
    <lineage>
        <taxon>Eukaryota</taxon>
        <taxon>Fungi</taxon>
        <taxon>Dikarya</taxon>
        <taxon>Basidiomycota</taxon>
        <taxon>Agaricomycotina</taxon>
        <taxon>Agaricomycetes</taxon>
        <taxon>Agaricomycetidae</taxon>
        <taxon>Agaricales</taxon>
        <taxon>Marasmiineae</taxon>
        <taxon>Mycenaceae</taxon>
        <taxon>Favolaschia</taxon>
    </lineage>
</organism>
<name>A0AAV9ZIB8_9AGAR</name>
<evidence type="ECO:0000313" key="3">
    <source>
        <dbReference type="EMBL" id="KAK7016156.1"/>
    </source>
</evidence>
<feature type="compositionally biased region" description="Polar residues" evidence="1">
    <location>
        <begin position="8"/>
        <end position="28"/>
    </location>
</feature>
<feature type="compositionally biased region" description="Low complexity" evidence="1">
    <location>
        <begin position="63"/>
        <end position="73"/>
    </location>
</feature>
<sequence length="206" mass="22573">MAHRSPPGSLQNRTSAINPSRTRLTKTPGNEPPAETPAYGPLRNESTISINRDTTKPYTVPKTSSLRSTTSTSTERDIRKEPPPTPSKSRKAIESIANVFGRGSPGKRAPLQTDTPAPEKDYTREQTTPTPGQSRTQINDHVPAYNAVFDNPGDSPMDDDTADERDDNSVVNSIKPTQDETFHEIVPQQNMRTQAAAPSRHSTLKT</sequence>
<dbReference type="EMBL" id="JAWWNJ010000145">
    <property type="protein sequence ID" value="KAK6983919.1"/>
    <property type="molecule type" value="Genomic_DNA"/>
</dbReference>
<proteinExistence type="predicted"/>
<accession>A0AAV9ZIB8</accession>
<gene>
    <name evidence="2" type="ORF">R3P38DRAFT_2807501</name>
    <name evidence="3" type="ORF">R3P38DRAFT_3569898</name>
</gene>
<keyword evidence="4" id="KW-1185">Reference proteome</keyword>
<comment type="caution">
    <text evidence="2">The sequence shown here is derived from an EMBL/GenBank/DDBJ whole genome shotgun (WGS) entry which is preliminary data.</text>
</comment>
<feature type="compositionally biased region" description="Polar residues" evidence="1">
    <location>
        <begin position="125"/>
        <end position="139"/>
    </location>
</feature>
<feature type="region of interest" description="Disordered" evidence="1">
    <location>
        <begin position="1"/>
        <end position="206"/>
    </location>
</feature>
<reference evidence="2 4" key="1">
    <citation type="journal article" date="2024" name="J Genomics">
        <title>Draft genome sequencing and assembly of Favolaschia claudopus CIRM-BRFM 2984 isolated from oak limbs.</title>
        <authorList>
            <person name="Navarro D."/>
            <person name="Drula E."/>
            <person name="Chaduli D."/>
            <person name="Cazenave R."/>
            <person name="Ahrendt S."/>
            <person name="Wang J."/>
            <person name="Lipzen A."/>
            <person name="Daum C."/>
            <person name="Barry K."/>
            <person name="Grigoriev I.V."/>
            <person name="Favel A."/>
            <person name="Rosso M.N."/>
            <person name="Martin F."/>
        </authorList>
    </citation>
    <scope>NUCLEOTIDE SEQUENCE [LARGE SCALE GENOMIC DNA]</scope>
    <source>
        <strain evidence="2 4">CIRM-BRFM 2984</strain>
    </source>
</reference>